<dbReference type="GO" id="GO:0005524">
    <property type="term" value="F:ATP binding"/>
    <property type="evidence" value="ECO:0007669"/>
    <property type="project" value="UniProtKB-KW"/>
</dbReference>
<feature type="domain" description="DNA helicase Pif1-like DEAD-box helicase" evidence="2">
    <location>
        <begin position="16"/>
        <end position="122"/>
    </location>
</feature>
<dbReference type="Gene3D" id="3.40.50.300">
    <property type="entry name" value="P-loop containing nucleotide triphosphate hydrolases"/>
    <property type="match status" value="1"/>
</dbReference>
<comment type="similarity">
    <text evidence="1">Belongs to the helicase family.</text>
</comment>
<dbReference type="InterPro" id="IPR010285">
    <property type="entry name" value="DNA_helicase_pif1-like_DEAD"/>
</dbReference>
<comment type="cofactor">
    <cofactor evidence="1">
        <name>Mg(2+)</name>
        <dbReference type="ChEBI" id="CHEBI:18420"/>
    </cofactor>
</comment>
<evidence type="ECO:0000313" key="3">
    <source>
        <dbReference type="EMBL" id="TFK77671.1"/>
    </source>
</evidence>
<dbReference type="GO" id="GO:0016887">
    <property type="term" value="F:ATP hydrolysis activity"/>
    <property type="evidence" value="ECO:0007669"/>
    <property type="project" value="RHEA"/>
</dbReference>
<dbReference type="GO" id="GO:0006281">
    <property type="term" value="P:DNA repair"/>
    <property type="evidence" value="ECO:0007669"/>
    <property type="project" value="UniProtKB-KW"/>
</dbReference>
<evidence type="ECO:0000256" key="1">
    <source>
        <dbReference type="RuleBase" id="RU363044"/>
    </source>
</evidence>
<dbReference type="Proteomes" id="UP000308197">
    <property type="component" value="Unassembled WGS sequence"/>
</dbReference>
<organism evidence="3 4">
    <name type="scientific">Polyporus arcularius HHB13444</name>
    <dbReference type="NCBI Taxonomy" id="1314778"/>
    <lineage>
        <taxon>Eukaryota</taxon>
        <taxon>Fungi</taxon>
        <taxon>Dikarya</taxon>
        <taxon>Basidiomycota</taxon>
        <taxon>Agaricomycotina</taxon>
        <taxon>Agaricomycetes</taxon>
        <taxon>Polyporales</taxon>
        <taxon>Polyporaceae</taxon>
        <taxon>Polyporus</taxon>
    </lineage>
</organism>
<feature type="non-terminal residue" evidence="3">
    <location>
        <position position="1"/>
    </location>
</feature>
<keyword evidence="1" id="KW-0347">Helicase</keyword>
<dbReference type="EMBL" id="ML213311">
    <property type="protein sequence ID" value="TFK77671.1"/>
    <property type="molecule type" value="Genomic_DNA"/>
</dbReference>
<dbReference type="InterPro" id="IPR027417">
    <property type="entry name" value="P-loop_NTPase"/>
</dbReference>
<dbReference type="AlphaFoldDB" id="A0A5C3NIV0"/>
<dbReference type="PANTHER" id="PTHR47642:SF5">
    <property type="entry name" value="ATP-DEPENDENT DNA HELICASE"/>
    <property type="match status" value="1"/>
</dbReference>
<keyword evidence="1" id="KW-0067">ATP-binding</keyword>
<evidence type="ECO:0000259" key="2">
    <source>
        <dbReference type="Pfam" id="PF05970"/>
    </source>
</evidence>
<keyword evidence="1" id="KW-0378">Hydrolase</keyword>
<accession>A0A5C3NIV0</accession>
<evidence type="ECO:0000313" key="4">
    <source>
        <dbReference type="Proteomes" id="UP000308197"/>
    </source>
</evidence>
<dbReference type="InParanoid" id="A0A5C3NIV0"/>
<gene>
    <name evidence="3" type="ORF">K466DRAFT_442517</name>
</gene>
<keyword evidence="4" id="KW-1185">Reference proteome</keyword>
<dbReference type="Pfam" id="PF05970">
    <property type="entry name" value="PIF1"/>
    <property type="match status" value="1"/>
</dbReference>
<dbReference type="GO" id="GO:0006310">
    <property type="term" value="P:DNA recombination"/>
    <property type="evidence" value="ECO:0007669"/>
    <property type="project" value="UniProtKB-KW"/>
</dbReference>
<sequence>RAVIEQVIIEYHLLDNVEQLRAFEIVAEHVCFGGSQLRMYIGGVGGTGKSHVVKAILRLFVLLGRRNQILVSAPTGAAAILIGGYTIHSLLLLPHRDNTDLQPLTILWKDVLYLIVDEVSMV</sequence>
<dbReference type="GO" id="GO:0000723">
    <property type="term" value="P:telomere maintenance"/>
    <property type="evidence" value="ECO:0007669"/>
    <property type="project" value="InterPro"/>
</dbReference>
<keyword evidence="1" id="KW-0234">DNA repair</keyword>
<keyword evidence="1" id="KW-0547">Nucleotide-binding</keyword>
<dbReference type="SUPFAM" id="SSF52540">
    <property type="entry name" value="P-loop containing nucleoside triphosphate hydrolases"/>
    <property type="match status" value="1"/>
</dbReference>
<reference evidence="3 4" key="1">
    <citation type="journal article" date="2019" name="Nat. Ecol. Evol.">
        <title>Megaphylogeny resolves global patterns of mushroom evolution.</title>
        <authorList>
            <person name="Varga T."/>
            <person name="Krizsan K."/>
            <person name="Foldi C."/>
            <person name="Dima B."/>
            <person name="Sanchez-Garcia M."/>
            <person name="Sanchez-Ramirez S."/>
            <person name="Szollosi G.J."/>
            <person name="Szarkandi J.G."/>
            <person name="Papp V."/>
            <person name="Albert L."/>
            <person name="Andreopoulos W."/>
            <person name="Angelini C."/>
            <person name="Antonin V."/>
            <person name="Barry K.W."/>
            <person name="Bougher N.L."/>
            <person name="Buchanan P."/>
            <person name="Buyck B."/>
            <person name="Bense V."/>
            <person name="Catcheside P."/>
            <person name="Chovatia M."/>
            <person name="Cooper J."/>
            <person name="Damon W."/>
            <person name="Desjardin D."/>
            <person name="Finy P."/>
            <person name="Geml J."/>
            <person name="Haridas S."/>
            <person name="Hughes K."/>
            <person name="Justo A."/>
            <person name="Karasinski D."/>
            <person name="Kautmanova I."/>
            <person name="Kiss B."/>
            <person name="Kocsube S."/>
            <person name="Kotiranta H."/>
            <person name="LaButti K.M."/>
            <person name="Lechner B.E."/>
            <person name="Liimatainen K."/>
            <person name="Lipzen A."/>
            <person name="Lukacs Z."/>
            <person name="Mihaltcheva S."/>
            <person name="Morgado L.N."/>
            <person name="Niskanen T."/>
            <person name="Noordeloos M.E."/>
            <person name="Ohm R.A."/>
            <person name="Ortiz-Santana B."/>
            <person name="Ovrebo C."/>
            <person name="Racz N."/>
            <person name="Riley R."/>
            <person name="Savchenko A."/>
            <person name="Shiryaev A."/>
            <person name="Soop K."/>
            <person name="Spirin V."/>
            <person name="Szebenyi C."/>
            <person name="Tomsovsky M."/>
            <person name="Tulloss R.E."/>
            <person name="Uehling J."/>
            <person name="Grigoriev I.V."/>
            <person name="Vagvolgyi C."/>
            <person name="Papp T."/>
            <person name="Martin F.M."/>
            <person name="Miettinen O."/>
            <person name="Hibbett D.S."/>
            <person name="Nagy L.G."/>
        </authorList>
    </citation>
    <scope>NUCLEOTIDE SEQUENCE [LARGE SCALE GENOMIC DNA]</scope>
    <source>
        <strain evidence="3 4">HHB13444</strain>
    </source>
</reference>
<dbReference type="GO" id="GO:0043139">
    <property type="term" value="F:5'-3' DNA helicase activity"/>
    <property type="evidence" value="ECO:0007669"/>
    <property type="project" value="UniProtKB-EC"/>
</dbReference>
<keyword evidence="1" id="KW-0227">DNA damage</keyword>
<dbReference type="PANTHER" id="PTHR47642">
    <property type="entry name" value="ATP-DEPENDENT DNA HELICASE"/>
    <property type="match status" value="1"/>
</dbReference>
<dbReference type="InterPro" id="IPR051055">
    <property type="entry name" value="PIF1_helicase"/>
</dbReference>
<keyword evidence="1" id="KW-0233">DNA recombination</keyword>
<name>A0A5C3NIV0_9APHY</name>
<feature type="non-terminal residue" evidence="3">
    <location>
        <position position="122"/>
    </location>
</feature>
<dbReference type="STRING" id="1314778.A0A5C3NIV0"/>
<protein>
    <recommendedName>
        <fullName evidence="1">ATP-dependent DNA helicase</fullName>
        <ecNumber evidence="1">5.6.2.3</ecNumber>
    </recommendedName>
</protein>
<proteinExistence type="inferred from homology"/>
<dbReference type="EC" id="5.6.2.3" evidence="1"/>
<comment type="catalytic activity">
    <reaction evidence="1">
        <text>ATP + H2O = ADP + phosphate + H(+)</text>
        <dbReference type="Rhea" id="RHEA:13065"/>
        <dbReference type="ChEBI" id="CHEBI:15377"/>
        <dbReference type="ChEBI" id="CHEBI:15378"/>
        <dbReference type="ChEBI" id="CHEBI:30616"/>
        <dbReference type="ChEBI" id="CHEBI:43474"/>
        <dbReference type="ChEBI" id="CHEBI:456216"/>
        <dbReference type="EC" id="5.6.2.3"/>
    </reaction>
</comment>